<keyword evidence="4" id="KW-1185">Reference proteome</keyword>
<dbReference type="InterPro" id="IPR029063">
    <property type="entry name" value="SAM-dependent_MTases_sf"/>
</dbReference>
<feature type="region of interest" description="Disordered" evidence="1">
    <location>
        <begin position="1"/>
        <end position="61"/>
    </location>
</feature>
<proteinExistence type="predicted"/>
<dbReference type="EMBL" id="JADGJH010000257">
    <property type="protein sequence ID" value="KAJ3132282.1"/>
    <property type="molecule type" value="Genomic_DNA"/>
</dbReference>
<evidence type="ECO:0000256" key="1">
    <source>
        <dbReference type="SAM" id="MobiDB-lite"/>
    </source>
</evidence>
<evidence type="ECO:0000259" key="2">
    <source>
        <dbReference type="Pfam" id="PF13847"/>
    </source>
</evidence>
<dbReference type="InterPro" id="IPR025714">
    <property type="entry name" value="Methyltranfer_dom"/>
</dbReference>
<feature type="domain" description="Methyltransferase" evidence="2">
    <location>
        <begin position="137"/>
        <end position="189"/>
    </location>
</feature>
<evidence type="ECO:0000313" key="3">
    <source>
        <dbReference type="EMBL" id="KAJ3132282.1"/>
    </source>
</evidence>
<gene>
    <name evidence="3" type="ORF">HK100_005491</name>
</gene>
<sequence length="199" mass="22184">MGPYLSKVIKKKLADDPLSPTHASQDYDSTQEKLDSPNGNAASGSIPQSPKSQTGSSKKYELKPAHVNTSVAKTWNPNDPKSWEPEMREYHSLPTSDYMLPNDATEQDRLEMQHYIYRAAFGGDIVCPIVNDLIKLPGYKILDVGCAKGFWLKQLQKISPDAEYHGVDISKTLVEQFAEEGVSLKFGNVLETLPCKIFH</sequence>
<dbReference type="AlphaFoldDB" id="A0AAD5T5X5"/>
<dbReference type="Proteomes" id="UP001211907">
    <property type="component" value="Unassembled WGS sequence"/>
</dbReference>
<accession>A0AAD5T5X5</accession>
<dbReference type="Pfam" id="PF13847">
    <property type="entry name" value="Methyltransf_31"/>
    <property type="match status" value="1"/>
</dbReference>
<protein>
    <recommendedName>
        <fullName evidence="2">Methyltransferase domain-containing protein</fullName>
    </recommendedName>
</protein>
<dbReference type="Gene3D" id="3.40.50.150">
    <property type="entry name" value="Vaccinia Virus protein VP39"/>
    <property type="match status" value="1"/>
</dbReference>
<feature type="compositionally biased region" description="Polar residues" evidence="1">
    <location>
        <begin position="37"/>
        <end position="57"/>
    </location>
</feature>
<comment type="caution">
    <text evidence="3">The sequence shown here is derived from an EMBL/GenBank/DDBJ whole genome shotgun (WGS) entry which is preliminary data.</text>
</comment>
<evidence type="ECO:0000313" key="4">
    <source>
        <dbReference type="Proteomes" id="UP001211907"/>
    </source>
</evidence>
<reference evidence="3" key="1">
    <citation type="submission" date="2020-05" db="EMBL/GenBank/DDBJ databases">
        <title>Phylogenomic resolution of chytrid fungi.</title>
        <authorList>
            <person name="Stajich J.E."/>
            <person name="Amses K."/>
            <person name="Simmons R."/>
            <person name="Seto K."/>
            <person name="Myers J."/>
            <person name="Bonds A."/>
            <person name="Quandt C.A."/>
            <person name="Barry K."/>
            <person name="Liu P."/>
            <person name="Grigoriev I."/>
            <person name="Longcore J.E."/>
            <person name="James T.Y."/>
        </authorList>
    </citation>
    <scope>NUCLEOTIDE SEQUENCE</scope>
    <source>
        <strain evidence="3">JEL0513</strain>
    </source>
</reference>
<dbReference type="SUPFAM" id="SSF53335">
    <property type="entry name" value="S-adenosyl-L-methionine-dependent methyltransferases"/>
    <property type="match status" value="1"/>
</dbReference>
<organism evidence="3 4">
    <name type="scientific">Physocladia obscura</name>
    <dbReference type="NCBI Taxonomy" id="109957"/>
    <lineage>
        <taxon>Eukaryota</taxon>
        <taxon>Fungi</taxon>
        <taxon>Fungi incertae sedis</taxon>
        <taxon>Chytridiomycota</taxon>
        <taxon>Chytridiomycota incertae sedis</taxon>
        <taxon>Chytridiomycetes</taxon>
        <taxon>Chytridiales</taxon>
        <taxon>Chytriomycetaceae</taxon>
        <taxon>Physocladia</taxon>
    </lineage>
</organism>
<name>A0AAD5T5X5_9FUNG</name>